<dbReference type="EMBL" id="JAFIRR010000008">
    <property type="protein sequence ID" value="MCO6414825.1"/>
    <property type="molecule type" value="Genomic_DNA"/>
</dbReference>
<sequence>MASYDYTTEQFVQAFLNLLPSGAVWPKERDSNMTAAVAAMMPMFERLHQRTNDTFNETFPATTAELLSEWEASLGLPDPCQGDAPSVESRRAQVLARFANTGGQSLSHLTRYAKNLGYNISITEYAPFRCEESAVEEPIYDDDVAYLLTVNAPLDNLREFEVENSAVEDPLRSWGNEVLECELIRIKPAHCNIVFSYTPPPSPNVAPNPEAAGAALGTTFPTQWTRHSAMSIVGIGYEGGLPYIDVRWNIPGAVTGASLVFGAPTYNPVTPGEVWSGGLFVKLISGSIPSATGEVMSIRLRQTNSSVQFANTSDTQITPTSAPLLAQRWVKEGAVMGGTSAYLNLNLTVNTTAARDFTLRIAWPQLERGATLSSVI</sequence>
<reference evidence="1 2" key="1">
    <citation type="submission" date="2021-12" db="EMBL/GenBank/DDBJ databases">
        <title>Siccirubricoccus leaddurans sp. nov., a high concentration Zn2+ tolerance bacterium.</title>
        <authorList>
            <person name="Cao Y."/>
        </authorList>
    </citation>
    <scope>NUCLEOTIDE SEQUENCE [LARGE SCALE GENOMIC DNA]</scope>
    <source>
        <strain evidence="1 2">KC 17139</strain>
    </source>
</reference>
<evidence type="ECO:0000313" key="1">
    <source>
        <dbReference type="EMBL" id="MCO6414825.1"/>
    </source>
</evidence>
<accession>A0ABT1D1B1</accession>
<proteinExistence type="predicted"/>
<dbReference type="Pfam" id="PF10076">
    <property type="entry name" value="Phage_Mu_Gp48"/>
    <property type="match status" value="1"/>
</dbReference>
<name>A0ABT1D1B1_9PROT</name>
<comment type="caution">
    <text evidence="1">The sequence shown here is derived from an EMBL/GenBank/DDBJ whole genome shotgun (WGS) entry which is preliminary data.</text>
</comment>
<gene>
    <name evidence="1" type="ORF">JYK14_01345</name>
</gene>
<dbReference type="RefSeq" id="WP_252951412.1">
    <property type="nucleotide sequence ID" value="NZ_JAFIRR010000008.1"/>
</dbReference>
<dbReference type="InterPro" id="IPR018755">
    <property type="entry name" value="Phage_Mu_Gp48"/>
</dbReference>
<evidence type="ECO:0000313" key="2">
    <source>
        <dbReference type="Proteomes" id="UP001523392"/>
    </source>
</evidence>
<protein>
    <submittedName>
        <fullName evidence="1">DUF2313 domain-containing protein</fullName>
    </submittedName>
</protein>
<organism evidence="1 2">
    <name type="scientific">Siccirubricoccus soli</name>
    <dbReference type="NCBI Taxonomy" id="2899147"/>
    <lineage>
        <taxon>Bacteria</taxon>
        <taxon>Pseudomonadati</taxon>
        <taxon>Pseudomonadota</taxon>
        <taxon>Alphaproteobacteria</taxon>
        <taxon>Acetobacterales</taxon>
        <taxon>Roseomonadaceae</taxon>
        <taxon>Siccirubricoccus</taxon>
    </lineage>
</organism>
<keyword evidence="2" id="KW-1185">Reference proteome</keyword>
<dbReference type="Proteomes" id="UP001523392">
    <property type="component" value="Unassembled WGS sequence"/>
</dbReference>